<evidence type="ECO:0000256" key="1">
    <source>
        <dbReference type="ARBA" id="ARBA00022763"/>
    </source>
</evidence>
<evidence type="ECO:0000259" key="5">
    <source>
        <dbReference type="Pfam" id="PF03167"/>
    </source>
</evidence>
<evidence type="ECO:0000256" key="2">
    <source>
        <dbReference type="ARBA" id="ARBA00022801"/>
    </source>
</evidence>
<keyword evidence="7" id="KW-1185">Reference proteome</keyword>
<dbReference type="Pfam" id="PF03167">
    <property type="entry name" value="UDG"/>
    <property type="match status" value="1"/>
</dbReference>
<dbReference type="PANTHER" id="PTHR12159:SF9">
    <property type="entry name" value="G_T MISMATCH-SPECIFIC THYMINE DNA GLYCOSYLASE"/>
    <property type="match status" value="1"/>
</dbReference>
<feature type="compositionally biased region" description="Pro residues" evidence="4">
    <location>
        <begin position="303"/>
        <end position="317"/>
    </location>
</feature>
<dbReference type="AlphaFoldDB" id="A0A0G2G4V5"/>
<feature type="compositionally biased region" description="Polar residues" evidence="4">
    <location>
        <begin position="105"/>
        <end position="128"/>
    </location>
</feature>
<dbReference type="GO" id="GO:0008263">
    <property type="term" value="F:pyrimidine-specific mismatch base pair DNA N-glycosylase activity"/>
    <property type="evidence" value="ECO:0007669"/>
    <property type="project" value="TreeGrafter"/>
</dbReference>
<dbReference type="InterPro" id="IPR005122">
    <property type="entry name" value="Uracil-DNA_glycosylase-like"/>
</dbReference>
<dbReference type="GO" id="GO:0004844">
    <property type="term" value="F:uracil DNA N-glycosylase activity"/>
    <property type="evidence" value="ECO:0007669"/>
    <property type="project" value="TreeGrafter"/>
</dbReference>
<feature type="region of interest" description="Disordered" evidence="4">
    <location>
        <begin position="1"/>
        <end position="167"/>
    </location>
</feature>
<sequence>MAKEQKENGKGFVMTQESLQEIKDVNDGSALKDENERSGDEDDNEPPHGEGGGEEEEEDDLGRNGRRLDDFRSRLRTYSYSPTTATALGRRTRSSSSRDTKDLPESSQDMSVHSHSLNTQSPSPSTSHPRPLKRRLPTQQTSSASRSQRRSHLRSLDSRNPPNLLTDSLRPNLQLVLIGLNPGLQTAATGHAYAHPSNLFWKLLHSSGLTAYRHPPSDTHALMDLYSIGNTNLCSRPTRDGSSLSKTEMEEGVSILVSKIRHFKPEVVGIVGKGIWDVIERVIRRGGDLDLDFHTNTNNKNTSPPPPPPPLLPPLPSSPSSSSSSSSTKKKPPSRTEFHYGLQNPVYWLGRTTDPNTGEVTYAGARTFVVTTTSGLAAGMKLNEKEAIWKELGDWILEGRRR</sequence>
<dbReference type="SUPFAM" id="SSF52141">
    <property type="entry name" value="Uracil-DNA glycosylase-like"/>
    <property type="match status" value="1"/>
</dbReference>
<name>A0A0G2G4V5_PHACM</name>
<keyword evidence="3" id="KW-0234">DNA repair</keyword>
<reference evidence="6 7" key="1">
    <citation type="submission" date="2015-05" db="EMBL/GenBank/DDBJ databases">
        <title>Distinctive expansion of gene families associated with plant cell wall degradation and secondary metabolism in the genomes of grapevine trunk pathogens.</title>
        <authorList>
            <person name="Lawrence D.P."/>
            <person name="Travadon R."/>
            <person name="Rolshausen P.E."/>
            <person name="Baumgartner K."/>
        </authorList>
    </citation>
    <scope>NUCLEOTIDE SEQUENCE [LARGE SCALE GENOMIC DNA]</scope>
    <source>
        <strain evidence="6">UCRPC4</strain>
    </source>
</reference>
<dbReference type="PANTHER" id="PTHR12159">
    <property type="entry name" value="G/T AND G/U MISMATCH-SPECIFIC DNA GLYCOSYLASE"/>
    <property type="match status" value="1"/>
</dbReference>
<organism evidence="6 7">
    <name type="scientific">Phaeomoniella chlamydospora</name>
    <name type="common">Phaeoacremonium chlamydosporum</name>
    <dbReference type="NCBI Taxonomy" id="158046"/>
    <lineage>
        <taxon>Eukaryota</taxon>
        <taxon>Fungi</taxon>
        <taxon>Dikarya</taxon>
        <taxon>Ascomycota</taxon>
        <taxon>Pezizomycotina</taxon>
        <taxon>Eurotiomycetes</taxon>
        <taxon>Chaetothyriomycetidae</taxon>
        <taxon>Phaeomoniellales</taxon>
        <taxon>Phaeomoniellaceae</taxon>
        <taxon>Phaeomoniella</taxon>
    </lineage>
</organism>
<protein>
    <submittedName>
        <fullName evidence="6">Putative uracil dna glycosylase superfamily protein</fullName>
    </submittedName>
</protein>
<dbReference type="GO" id="GO:0006285">
    <property type="term" value="P:base-excision repair, AP site formation"/>
    <property type="evidence" value="ECO:0007669"/>
    <property type="project" value="InterPro"/>
</dbReference>
<feature type="region of interest" description="Disordered" evidence="4">
    <location>
        <begin position="293"/>
        <end position="338"/>
    </location>
</feature>
<feature type="domain" description="Uracil-DNA glycosylase-like" evidence="5">
    <location>
        <begin position="169"/>
        <end position="391"/>
    </location>
</feature>
<feature type="compositionally biased region" description="Low complexity" evidence="4">
    <location>
        <begin position="318"/>
        <end position="327"/>
    </location>
</feature>
<keyword evidence="2" id="KW-0378">Hydrolase</keyword>
<dbReference type="InterPro" id="IPR015637">
    <property type="entry name" value="MUG/TDG"/>
</dbReference>
<evidence type="ECO:0000256" key="3">
    <source>
        <dbReference type="ARBA" id="ARBA00023204"/>
    </source>
</evidence>
<reference evidence="6 7" key="2">
    <citation type="submission" date="2015-05" db="EMBL/GenBank/DDBJ databases">
        <authorList>
            <person name="Morales-Cruz A."/>
            <person name="Amrine K.C."/>
            <person name="Cantu D."/>
        </authorList>
    </citation>
    <scope>NUCLEOTIDE SEQUENCE [LARGE SCALE GENOMIC DNA]</scope>
    <source>
        <strain evidence="6">UCRPC4</strain>
    </source>
</reference>
<feature type="compositionally biased region" description="Basic and acidic residues" evidence="4">
    <location>
        <begin position="61"/>
        <end position="73"/>
    </location>
</feature>
<evidence type="ECO:0000313" key="7">
    <source>
        <dbReference type="Proteomes" id="UP000053317"/>
    </source>
</evidence>
<dbReference type="OrthoDB" id="565731at2759"/>
<gene>
    <name evidence="6" type="ORF">UCRPC4_g04798</name>
</gene>
<keyword evidence="1" id="KW-0227">DNA damage</keyword>
<feature type="compositionally biased region" description="Low complexity" evidence="4">
    <location>
        <begin position="83"/>
        <end position="95"/>
    </location>
</feature>
<accession>A0A0G2G4V5</accession>
<evidence type="ECO:0000256" key="4">
    <source>
        <dbReference type="SAM" id="MobiDB-lite"/>
    </source>
</evidence>
<dbReference type="Gene3D" id="3.40.470.10">
    <property type="entry name" value="Uracil-DNA glycosylase-like domain"/>
    <property type="match status" value="1"/>
</dbReference>
<feature type="compositionally biased region" description="Basic and acidic residues" evidence="4">
    <location>
        <begin position="20"/>
        <end position="38"/>
    </location>
</feature>
<dbReference type="InterPro" id="IPR036895">
    <property type="entry name" value="Uracil-DNA_glycosylase-like_sf"/>
</dbReference>
<evidence type="ECO:0000313" key="6">
    <source>
        <dbReference type="EMBL" id="KKY18818.1"/>
    </source>
</evidence>
<comment type="caution">
    <text evidence="6">The sequence shown here is derived from an EMBL/GenBank/DDBJ whole genome shotgun (WGS) entry which is preliminary data.</text>
</comment>
<proteinExistence type="predicted"/>
<dbReference type="CDD" id="cd10028">
    <property type="entry name" value="UDG-F2_TDG_MUG"/>
    <property type="match status" value="1"/>
</dbReference>
<dbReference type="Proteomes" id="UP000053317">
    <property type="component" value="Unassembled WGS sequence"/>
</dbReference>
<dbReference type="EMBL" id="LCWF01000116">
    <property type="protein sequence ID" value="KKY18818.1"/>
    <property type="molecule type" value="Genomic_DNA"/>
</dbReference>